<organism evidence="2 3">
    <name type="scientific">Effrenium voratum</name>
    <dbReference type="NCBI Taxonomy" id="2562239"/>
    <lineage>
        <taxon>Eukaryota</taxon>
        <taxon>Sar</taxon>
        <taxon>Alveolata</taxon>
        <taxon>Dinophyceae</taxon>
        <taxon>Suessiales</taxon>
        <taxon>Symbiodiniaceae</taxon>
        <taxon>Effrenium</taxon>
    </lineage>
</organism>
<evidence type="ECO:0000313" key="2">
    <source>
        <dbReference type="EMBL" id="CAJ1396164.1"/>
    </source>
</evidence>
<feature type="transmembrane region" description="Helical" evidence="1">
    <location>
        <begin position="196"/>
        <end position="214"/>
    </location>
</feature>
<feature type="transmembrane region" description="Helical" evidence="1">
    <location>
        <begin position="455"/>
        <end position="475"/>
    </location>
</feature>
<evidence type="ECO:0000256" key="1">
    <source>
        <dbReference type="SAM" id="Phobius"/>
    </source>
</evidence>
<accession>A0AA36IZ47</accession>
<feature type="transmembrane region" description="Helical" evidence="1">
    <location>
        <begin position="95"/>
        <end position="114"/>
    </location>
</feature>
<feature type="transmembrane region" description="Helical" evidence="1">
    <location>
        <begin position="234"/>
        <end position="259"/>
    </location>
</feature>
<evidence type="ECO:0000313" key="3">
    <source>
        <dbReference type="Proteomes" id="UP001178507"/>
    </source>
</evidence>
<proteinExistence type="predicted"/>
<feature type="transmembrane region" description="Helical" evidence="1">
    <location>
        <begin position="398"/>
        <end position="417"/>
    </location>
</feature>
<dbReference type="Proteomes" id="UP001178507">
    <property type="component" value="Unassembled WGS sequence"/>
</dbReference>
<protein>
    <submittedName>
        <fullName evidence="2">Uncharacterized protein</fullName>
    </submittedName>
</protein>
<name>A0AA36IZ47_9DINO</name>
<feature type="transmembrane region" description="Helical" evidence="1">
    <location>
        <begin position="71"/>
        <end position="89"/>
    </location>
</feature>
<keyword evidence="1" id="KW-0812">Transmembrane</keyword>
<keyword evidence="1" id="KW-1133">Transmembrane helix</keyword>
<feature type="transmembrane region" description="Helical" evidence="1">
    <location>
        <begin position="424"/>
        <end position="443"/>
    </location>
</feature>
<keyword evidence="3" id="KW-1185">Reference proteome</keyword>
<reference evidence="2" key="1">
    <citation type="submission" date="2023-08" db="EMBL/GenBank/DDBJ databases">
        <authorList>
            <person name="Chen Y."/>
            <person name="Shah S."/>
            <person name="Dougan E. K."/>
            <person name="Thang M."/>
            <person name="Chan C."/>
        </authorList>
    </citation>
    <scope>NUCLEOTIDE SEQUENCE</scope>
</reference>
<feature type="transmembrane region" description="Helical" evidence="1">
    <location>
        <begin position="348"/>
        <end position="366"/>
    </location>
</feature>
<gene>
    <name evidence="2" type="ORF">EVOR1521_LOCUS20437</name>
</gene>
<comment type="caution">
    <text evidence="2">The sequence shown here is derived from an EMBL/GenBank/DDBJ whole genome shotgun (WGS) entry which is preliminary data.</text>
</comment>
<keyword evidence="1" id="KW-0472">Membrane</keyword>
<sequence>MDLMRGVPLHVALSGWAKHWVSLNGMFNLSPSSYQLSRPVESLENFLSHDWATSRWLKLLSLLIIFNSKPAAVATFLVSISVGLVAIFLQLPQESWVWLTLPGHITWLLVFCFWQRLRSFVTQPTMVFMDKICIAQHDDNLKERGILGLAAFVRSSNKLTILWSPRYFTRLWCSFEIATFLRDASRSGPKLKPIEIMPVKMAFLLVILAIHAHAQSLGFRFLSYMASQAQSSRGLWVFLLAVITLEALLAQPFILYIGIDLMKEVEELPRQLKAFSIRSAQCFCCSNGHLNPETKQALPCDRLLVYQTLREWFGNEEDPSVDYLDTFDTLVQKRLFGKVMRSVTSGWYISYSLTMMFVASMPYFTLCMLETAHGPDSLEGELWIWLVRQFLKAAKYPALNVLTFCTYMAMFKLGAVLMRRWSQLVSTVLLVPLTLALLLVWFVPVEMSFSFTGGLLPLAAVLCEALLAGLLWYLTFPSAEPCEAKDVKMHHVGSVGSIPALDAYDAFSI</sequence>
<dbReference type="AlphaFoldDB" id="A0AA36IZ47"/>
<dbReference type="EMBL" id="CAUJNA010003220">
    <property type="protein sequence ID" value="CAJ1396164.1"/>
    <property type="molecule type" value="Genomic_DNA"/>
</dbReference>